<dbReference type="Gene3D" id="3.40.50.300">
    <property type="entry name" value="P-loop containing nucleotide triphosphate hydrolases"/>
    <property type="match status" value="1"/>
</dbReference>
<sequence>MYDHKKLSNQLETLSNNNMNAKKPIRIVVLGQCGVGKTALVSRCLQNTFPQDSSSGKDISHRYNMTINKKKTVCLDIVDFNDKNDALISCADAFIICYAINDRKSFEAIDAYLDKIVEANIKSPKIGIVGNKIDLYNDREVTSTEGLELAKEINSLFYETSAKVPVIDVRQVFYDLYQSKER</sequence>
<dbReference type="RefSeq" id="XP_066918435.1">
    <property type="nucleotide sequence ID" value="XM_067062334.1"/>
</dbReference>
<dbReference type="EC" id="3.6.5.2" evidence="2"/>
<dbReference type="EnsemblMetazoa" id="CLYHEMT010556.1">
    <property type="protein sequence ID" value="CLYHEMP010556.1"/>
    <property type="gene ID" value="CLYHEMG010556"/>
</dbReference>
<proteinExistence type="inferred from homology"/>
<evidence type="ECO:0000256" key="3">
    <source>
        <dbReference type="ARBA" id="ARBA00022801"/>
    </source>
</evidence>
<dbReference type="SMART" id="SM00173">
    <property type="entry name" value="RAS"/>
    <property type="match status" value="1"/>
</dbReference>
<dbReference type="InterPro" id="IPR027417">
    <property type="entry name" value="P-loop_NTPase"/>
</dbReference>
<organism evidence="5 6">
    <name type="scientific">Clytia hemisphaerica</name>
    <dbReference type="NCBI Taxonomy" id="252671"/>
    <lineage>
        <taxon>Eukaryota</taxon>
        <taxon>Metazoa</taxon>
        <taxon>Cnidaria</taxon>
        <taxon>Hydrozoa</taxon>
        <taxon>Hydroidolina</taxon>
        <taxon>Leptothecata</taxon>
        <taxon>Obeliida</taxon>
        <taxon>Clytiidae</taxon>
        <taxon>Clytia</taxon>
    </lineage>
</organism>
<accession>A0A7M5VAQ0</accession>
<dbReference type="PRINTS" id="PR00449">
    <property type="entry name" value="RASTRNSFRMNG"/>
</dbReference>
<keyword evidence="3" id="KW-0378">Hydrolase</keyword>
<dbReference type="PROSITE" id="PS51421">
    <property type="entry name" value="RAS"/>
    <property type="match status" value="1"/>
</dbReference>
<comment type="catalytic activity">
    <reaction evidence="4">
        <text>GTP + H2O = GDP + phosphate + H(+)</text>
        <dbReference type="Rhea" id="RHEA:19669"/>
        <dbReference type="ChEBI" id="CHEBI:15377"/>
        <dbReference type="ChEBI" id="CHEBI:15378"/>
        <dbReference type="ChEBI" id="CHEBI:37565"/>
        <dbReference type="ChEBI" id="CHEBI:43474"/>
        <dbReference type="ChEBI" id="CHEBI:58189"/>
        <dbReference type="EC" id="3.6.5.2"/>
    </reaction>
</comment>
<dbReference type="Pfam" id="PF00071">
    <property type="entry name" value="Ras"/>
    <property type="match status" value="1"/>
</dbReference>
<dbReference type="SMART" id="SM00175">
    <property type="entry name" value="RAB"/>
    <property type="match status" value="1"/>
</dbReference>
<dbReference type="GO" id="GO:0005525">
    <property type="term" value="F:GTP binding"/>
    <property type="evidence" value="ECO:0007669"/>
    <property type="project" value="InterPro"/>
</dbReference>
<protein>
    <recommendedName>
        <fullName evidence="2">small monomeric GTPase</fullName>
        <ecNumber evidence="2">3.6.5.2</ecNumber>
    </recommendedName>
</protein>
<dbReference type="PROSITE" id="PS51419">
    <property type="entry name" value="RAB"/>
    <property type="match status" value="1"/>
</dbReference>
<dbReference type="AlphaFoldDB" id="A0A7M5VAQ0"/>
<dbReference type="Proteomes" id="UP000594262">
    <property type="component" value="Unplaced"/>
</dbReference>
<dbReference type="SUPFAM" id="SSF52540">
    <property type="entry name" value="P-loop containing nucleoside triphosphate hydrolases"/>
    <property type="match status" value="1"/>
</dbReference>
<comment type="similarity">
    <text evidence="1">Belongs to the small GTPase superfamily. Ras family.</text>
</comment>
<dbReference type="InterPro" id="IPR001806">
    <property type="entry name" value="Small_GTPase"/>
</dbReference>
<evidence type="ECO:0000256" key="2">
    <source>
        <dbReference type="ARBA" id="ARBA00011984"/>
    </source>
</evidence>
<dbReference type="GO" id="GO:0003925">
    <property type="term" value="F:G protein activity"/>
    <property type="evidence" value="ECO:0007669"/>
    <property type="project" value="UniProtKB-EC"/>
</dbReference>
<name>A0A7M5VAQ0_9CNID</name>
<dbReference type="OrthoDB" id="18798at2759"/>
<keyword evidence="6" id="KW-1185">Reference proteome</keyword>
<reference evidence="5" key="1">
    <citation type="submission" date="2021-01" db="UniProtKB">
        <authorList>
            <consortium name="EnsemblMetazoa"/>
        </authorList>
    </citation>
    <scope>IDENTIFICATION</scope>
</reference>
<evidence type="ECO:0000313" key="5">
    <source>
        <dbReference type="EnsemblMetazoa" id="CLYHEMP010556.1"/>
    </source>
</evidence>
<dbReference type="InterPro" id="IPR051065">
    <property type="entry name" value="Ras-related_GTPase"/>
</dbReference>
<evidence type="ECO:0000256" key="1">
    <source>
        <dbReference type="ARBA" id="ARBA00008344"/>
    </source>
</evidence>
<dbReference type="SMART" id="SM00174">
    <property type="entry name" value="RHO"/>
    <property type="match status" value="1"/>
</dbReference>
<dbReference type="GeneID" id="136805777"/>
<evidence type="ECO:0000256" key="4">
    <source>
        <dbReference type="ARBA" id="ARBA00048098"/>
    </source>
</evidence>
<evidence type="ECO:0000313" key="6">
    <source>
        <dbReference type="Proteomes" id="UP000594262"/>
    </source>
</evidence>
<dbReference type="PANTHER" id="PTHR45704">
    <property type="entry name" value="RAS-LIKE FAMILY MEMBER 11"/>
    <property type="match status" value="1"/>
</dbReference>